<gene>
    <name evidence="1" type="ORF">OIE73_28565</name>
</gene>
<dbReference type="Proteomes" id="UP001335325">
    <property type="component" value="Chromosome"/>
</dbReference>
<reference evidence="1 2" key="1">
    <citation type="submission" date="2022-10" db="EMBL/GenBank/DDBJ databases">
        <title>The complete genomes of actinobacterial strains from the NBC collection.</title>
        <authorList>
            <person name="Joergensen T.S."/>
            <person name="Alvarez Arevalo M."/>
            <person name="Sterndorff E.B."/>
            <person name="Faurdal D."/>
            <person name="Vuksanovic O."/>
            <person name="Mourched A.-S."/>
            <person name="Charusanti P."/>
            <person name="Shaw S."/>
            <person name="Blin K."/>
            <person name="Weber T."/>
        </authorList>
    </citation>
    <scope>NUCLEOTIDE SEQUENCE [LARGE SCALE GENOMIC DNA]</scope>
    <source>
        <strain evidence="1 2">NBC 01753</strain>
    </source>
</reference>
<keyword evidence="2" id="KW-1185">Reference proteome</keyword>
<proteinExistence type="predicted"/>
<protein>
    <recommendedName>
        <fullName evidence="3">TetR family transcriptional regulator</fullName>
    </recommendedName>
</protein>
<evidence type="ECO:0000313" key="2">
    <source>
        <dbReference type="Proteomes" id="UP001335325"/>
    </source>
</evidence>
<evidence type="ECO:0008006" key="3">
    <source>
        <dbReference type="Google" id="ProtNLM"/>
    </source>
</evidence>
<sequence length="43" mass="4689">MTMLVRTAGLSLLLLGDLEPLAQRALADMLKVAYHGFTRNVST</sequence>
<name>A0ABZ1GZV0_9ACTN</name>
<accession>A0ABZ1GZV0</accession>
<dbReference type="EMBL" id="CP109134">
    <property type="protein sequence ID" value="WSD11722.1"/>
    <property type="molecule type" value="Genomic_DNA"/>
</dbReference>
<organism evidence="1 2">
    <name type="scientific">Streptomyces hirsutus</name>
    <dbReference type="NCBI Taxonomy" id="35620"/>
    <lineage>
        <taxon>Bacteria</taxon>
        <taxon>Bacillati</taxon>
        <taxon>Actinomycetota</taxon>
        <taxon>Actinomycetes</taxon>
        <taxon>Kitasatosporales</taxon>
        <taxon>Streptomycetaceae</taxon>
        <taxon>Streptomyces</taxon>
    </lineage>
</organism>
<evidence type="ECO:0000313" key="1">
    <source>
        <dbReference type="EMBL" id="WSD11722.1"/>
    </source>
</evidence>